<dbReference type="AlphaFoldDB" id="A0AAE8SZY7"/>
<dbReference type="PROSITE" id="PS50297">
    <property type="entry name" value="ANK_REP_REGION"/>
    <property type="match status" value="4"/>
</dbReference>
<dbReference type="PRINTS" id="PR01415">
    <property type="entry name" value="ANKYRIN"/>
</dbReference>
<comment type="caution">
    <text evidence="8">The sequence shown here is derived from an EMBL/GenBank/DDBJ whole genome shotgun (WGS) entry which is preliminary data.</text>
</comment>
<evidence type="ECO:0000256" key="2">
    <source>
        <dbReference type="PROSITE-ProRule" id="PRU00023"/>
    </source>
</evidence>
<evidence type="ECO:0000259" key="7">
    <source>
        <dbReference type="Pfam" id="PF24883"/>
    </source>
</evidence>
<dbReference type="InterPro" id="IPR027417">
    <property type="entry name" value="P-loop_NTPase"/>
</dbReference>
<feature type="domain" description="GPI inositol-deacylase winged helix" evidence="5">
    <location>
        <begin position="699"/>
        <end position="794"/>
    </location>
</feature>
<dbReference type="SUPFAM" id="SSF48403">
    <property type="entry name" value="Ankyrin repeat"/>
    <property type="match status" value="1"/>
</dbReference>
<feature type="region of interest" description="Disordered" evidence="3">
    <location>
        <begin position="62"/>
        <end position="139"/>
    </location>
</feature>
<evidence type="ECO:0000313" key="8">
    <source>
        <dbReference type="EMBL" id="SPO07333.1"/>
    </source>
</evidence>
<dbReference type="Pfam" id="PF23239">
    <property type="entry name" value="DUF7069"/>
    <property type="match status" value="1"/>
</dbReference>
<dbReference type="InterPro" id="IPR031359">
    <property type="entry name" value="NACHT_N"/>
</dbReference>
<keyword evidence="1" id="KW-0677">Repeat</keyword>
<feature type="compositionally biased region" description="Basic and acidic residues" evidence="3">
    <location>
        <begin position="933"/>
        <end position="944"/>
    </location>
</feature>
<dbReference type="InterPro" id="IPR036770">
    <property type="entry name" value="Ankyrin_rpt-contain_sf"/>
</dbReference>
<evidence type="ECO:0000259" key="6">
    <source>
        <dbReference type="Pfam" id="PF23239"/>
    </source>
</evidence>
<proteinExistence type="predicted"/>
<dbReference type="Pfam" id="PF24883">
    <property type="entry name" value="NPHP3_N"/>
    <property type="match status" value="1"/>
</dbReference>
<dbReference type="InterPro" id="IPR054471">
    <property type="entry name" value="GPIID_WHD"/>
</dbReference>
<dbReference type="PROSITE" id="PS50088">
    <property type="entry name" value="ANK_REPEAT"/>
    <property type="match status" value="4"/>
</dbReference>
<feature type="repeat" description="ANK" evidence="2">
    <location>
        <begin position="1020"/>
        <end position="1052"/>
    </location>
</feature>
<feature type="compositionally biased region" description="Pro residues" evidence="3">
    <location>
        <begin position="110"/>
        <end position="126"/>
    </location>
</feature>
<feature type="repeat" description="ANK" evidence="2">
    <location>
        <begin position="952"/>
        <end position="984"/>
    </location>
</feature>
<evidence type="ECO:0000256" key="3">
    <source>
        <dbReference type="SAM" id="MobiDB-lite"/>
    </source>
</evidence>
<evidence type="ECO:0000313" key="9">
    <source>
        <dbReference type="Proteomes" id="UP001187682"/>
    </source>
</evidence>
<dbReference type="EMBL" id="ONZQ02000019">
    <property type="protein sequence ID" value="SPO07333.1"/>
    <property type="molecule type" value="Genomic_DNA"/>
</dbReference>
<feature type="domain" description="DUF7069" evidence="6">
    <location>
        <begin position="620"/>
        <end position="673"/>
    </location>
</feature>
<evidence type="ECO:0000259" key="4">
    <source>
        <dbReference type="Pfam" id="PF17100"/>
    </source>
</evidence>
<organism evidence="8 9">
    <name type="scientific">Cephalotrichum gorgonifer</name>
    <dbReference type="NCBI Taxonomy" id="2041049"/>
    <lineage>
        <taxon>Eukaryota</taxon>
        <taxon>Fungi</taxon>
        <taxon>Dikarya</taxon>
        <taxon>Ascomycota</taxon>
        <taxon>Pezizomycotina</taxon>
        <taxon>Sordariomycetes</taxon>
        <taxon>Hypocreomycetidae</taxon>
        <taxon>Microascales</taxon>
        <taxon>Microascaceae</taxon>
        <taxon>Cephalotrichum</taxon>
    </lineage>
</organism>
<feature type="repeat" description="ANK" evidence="2">
    <location>
        <begin position="989"/>
        <end position="1018"/>
    </location>
</feature>
<accession>A0AAE8SZY7</accession>
<gene>
    <name evidence="8" type="ORF">DNG_10027</name>
</gene>
<evidence type="ECO:0000259" key="5">
    <source>
        <dbReference type="Pfam" id="PF22939"/>
    </source>
</evidence>
<feature type="region of interest" description="Disordered" evidence="3">
    <location>
        <begin position="929"/>
        <end position="952"/>
    </location>
</feature>
<dbReference type="InterPro" id="IPR055497">
    <property type="entry name" value="DUF7069"/>
</dbReference>
<dbReference type="Proteomes" id="UP001187682">
    <property type="component" value="Unassembled WGS sequence"/>
</dbReference>
<dbReference type="PANTHER" id="PTHR10039">
    <property type="entry name" value="AMELOGENIN"/>
    <property type="match status" value="1"/>
</dbReference>
<dbReference type="InterPro" id="IPR002110">
    <property type="entry name" value="Ankyrin_rpt"/>
</dbReference>
<keyword evidence="2" id="KW-0040">ANK repeat</keyword>
<feature type="repeat" description="ANK" evidence="2">
    <location>
        <begin position="1061"/>
        <end position="1082"/>
    </location>
</feature>
<dbReference type="Gene3D" id="3.40.50.300">
    <property type="entry name" value="P-loop containing nucleotide triphosphate hydrolases"/>
    <property type="match status" value="1"/>
</dbReference>
<feature type="domain" description="Nephrocystin 3-like N-terminal" evidence="7">
    <location>
        <begin position="417"/>
        <end position="591"/>
    </location>
</feature>
<reference evidence="8" key="1">
    <citation type="submission" date="2018-03" db="EMBL/GenBank/DDBJ databases">
        <authorList>
            <person name="Guldener U."/>
        </authorList>
    </citation>
    <scope>NUCLEOTIDE SEQUENCE</scope>
</reference>
<feature type="compositionally biased region" description="Low complexity" evidence="3">
    <location>
        <begin position="78"/>
        <end position="94"/>
    </location>
</feature>
<dbReference type="Pfam" id="PF17100">
    <property type="entry name" value="NACHT_N"/>
    <property type="match status" value="1"/>
</dbReference>
<dbReference type="PANTHER" id="PTHR10039:SF17">
    <property type="entry name" value="FUNGAL STAND N-TERMINAL GOODBYE DOMAIN-CONTAINING PROTEIN-RELATED"/>
    <property type="match status" value="1"/>
</dbReference>
<dbReference type="SMART" id="SM00248">
    <property type="entry name" value="ANK"/>
    <property type="match status" value="4"/>
</dbReference>
<dbReference type="Pfam" id="PF12796">
    <property type="entry name" value="Ank_2"/>
    <property type="match status" value="2"/>
</dbReference>
<dbReference type="Gene3D" id="1.25.40.20">
    <property type="entry name" value="Ankyrin repeat-containing domain"/>
    <property type="match status" value="1"/>
</dbReference>
<evidence type="ECO:0000256" key="1">
    <source>
        <dbReference type="ARBA" id="ARBA00022737"/>
    </source>
</evidence>
<feature type="domain" description="NWD NACHT-NTPase N-terminal" evidence="4">
    <location>
        <begin position="142"/>
        <end position="331"/>
    </location>
</feature>
<dbReference type="Pfam" id="PF22939">
    <property type="entry name" value="WHD_GPIID"/>
    <property type="match status" value="1"/>
</dbReference>
<name>A0AAE8SZY7_9PEZI</name>
<protein>
    <recommendedName>
        <fullName evidence="10">NWD NACHT-NTPase N-terminal domain-containing protein</fullName>
    </recommendedName>
</protein>
<evidence type="ECO:0008006" key="10">
    <source>
        <dbReference type="Google" id="ProtNLM"/>
    </source>
</evidence>
<keyword evidence="9" id="KW-1185">Reference proteome</keyword>
<dbReference type="SUPFAM" id="SSF52540">
    <property type="entry name" value="P-loop containing nucleoside triphosphate hydrolases"/>
    <property type="match status" value="1"/>
</dbReference>
<sequence length="1082" mass="121197">MSPVVVEKSINWMELRHVFNATNLQKSMTGDTLNIGIMTGVGQERLPGVPTKMDRFKRAIRRKVKLGGKTEGSGTLTSPSAPLAAEQASSSAQAPAPPEQTVLSVLQPLDSPPVSPAPEPSAPAPPTSSNAESSPTHDVDPWRLAYGIAQEREPELLADYAKHLASLQGDTVASTDLATPRSVESTVRQLLEARDEKQWRVSLLGKDVKIREQAERLAKFFLWSDPFIKQALSAQPHAALAWCGVSLLLPAMLQGFNSIGDLQMYWQVCEEAYLKSDHRQHYQRLIDPLTKLYSYVIEYQARVICHLSRAQLSRAWQIVAGWNDWDKAAEIKKLSDSCNSYIVHLNVEEIRERWRGQQDEMQHSRAILDEISKILEEGRMQTQRIYEDEKERRLLQDLASNYDYERCKDFNPKRVEGTCEWFFSDDRFRTWRDSDTSRLLWVSAGPGCGKSVLSRALIDEDRLCTNTNSSTVCHFFFKDGEEGRTSSTNALREILHQLFSHDPTGNLIRLALPSHKNHGESLAEKFSELWQILETCARSSGTGEIICVLDALDECEKKSREELISKLQDLYCRPGHLSRSSPRLKFLITSRPYDDLEAYFGKFLATNYLRFDGDDKSADIAREINLVIDVRVHDLPATLSATDRHKISERLKSMESRTYLWLYLIFDTIKENLSRYGKRSSIEKLLSDIPSRVSGAYEKILSRSQDEALTDLLLRIILAAARPLTLDDANTALALASQEQPFVSYAAVKEDLWSRESFGTTVKNLCGLFISVYDSKLSFIHQTAREFLIHPSRQGKWEGRFDISKSHSTMSLACLDYLLLPDLPKPRRNRRLQGFTVPHLNYSEDQEDSFISYAGAHWHLHYISQEEEIAEESRKLARTLCNTSREQASAWLYHHHHRHVFEGPWTDLTLASFLGLNLVVKDILALSPDQSPEEDKSKQEDRKGTSAKGNGDYNTALVAASARGHKEIVEMLLEKGADINAQGGGGYGTALIAASARGYKEIVEMLLEKGADINARGGGGYSTALMAASAGGHKEIIEMLLEKGADINTQGGSGYGTALIAASGHKEIIEILLEKGADINAA</sequence>
<dbReference type="InterPro" id="IPR056884">
    <property type="entry name" value="NPHP3-like_N"/>
</dbReference>